<keyword evidence="11" id="KW-1185">Reference proteome</keyword>
<dbReference type="EMBL" id="CAWUFR010000331">
    <property type="protein sequence ID" value="CAK6976042.1"/>
    <property type="molecule type" value="Genomic_DNA"/>
</dbReference>
<evidence type="ECO:0000256" key="8">
    <source>
        <dbReference type="ARBA" id="ARBA00046235"/>
    </source>
</evidence>
<evidence type="ECO:0000313" key="11">
    <source>
        <dbReference type="Proteomes" id="UP001314229"/>
    </source>
</evidence>
<organism evidence="10 11">
    <name type="scientific">Scomber scombrus</name>
    <name type="common">Atlantic mackerel</name>
    <name type="synonym">Scomber vernalis</name>
    <dbReference type="NCBI Taxonomy" id="13677"/>
    <lineage>
        <taxon>Eukaryota</taxon>
        <taxon>Metazoa</taxon>
        <taxon>Chordata</taxon>
        <taxon>Craniata</taxon>
        <taxon>Vertebrata</taxon>
        <taxon>Euteleostomi</taxon>
        <taxon>Actinopterygii</taxon>
        <taxon>Neopterygii</taxon>
        <taxon>Teleostei</taxon>
        <taxon>Neoteleostei</taxon>
        <taxon>Acanthomorphata</taxon>
        <taxon>Pelagiaria</taxon>
        <taxon>Scombriformes</taxon>
        <taxon>Scombridae</taxon>
        <taxon>Scomber</taxon>
    </lineage>
</organism>
<dbReference type="Pfam" id="PF15007">
    <property type="entry name" value="CEP44"/>
    <property type="match status" value="1"/>
</dbReference>
<reference evidence="10 11" key="1">
    <citation type="submission" date="2024-01" db="EMBL/GenBank/DDBJ databases">
        <authorList>
            <person name="Alioto T."/>
            <person name="Alioto T."/>
            <person name="Gomez Garrido J."/>
        </authorList>
    </citation>
    <scope>NUCLEOTIDE SEQUENCE [LARGE SCALE GENOMIC DNA]</scope>
</reference>
<dbReference type="GO" id="GO:0010457">
    <property type="term" value="P:centriole-centriole cohesion"/>
    <property type="evidence" value="ECO:0007669"/>
    <property type="project" value="TreeGrafter"/>
</dbReference>
<evidence type="ECO:0000313" key="10">
    <source>
        <dbReference type="EMBL" id="CAK6976042.1"/>
    </source>
</evidence>
<dbReference type="Proteomes" id="UP001314229">
    <property type="component" value="Unassembled WGS sequence"/>
</dbReference>
<dbReference type="InterPro" id="IPR033603">
    <property type="entry name" value="CEP44"/>
</dbReference>
<dbReference type="GO" id="GO:0005813">
    <property type="term" value="C:centrosome"/>
    <property type="evidence" value="ECO:0007669"/>
    <property type="project" value="TreeGrafter"/>
</dbReference>
<evidence type="ECO:0000259" key="9">
    <source>
        <dbReference type="Pfam" id="PF15007"/>
    </source>
</evidence>
<dbReference type="InterPro" id="IPR029157">
    <property type="entry name" value="CEP44_CC"/>
</dbReference>
<evidence type="ECO:0000256" key="1">
    <source>
        <dbReference type="ARBA" id="ARBA00004114"/>
    </source>
</evidence>
<evidence type="ECO:0000256" key="7">
    <source>
        <dbReference type="ARBA" id="ARBA00023212"/>
    </source>
</evidence>
<name>A0AAV1PVI3_SCOSC</name>
<protein>
    <recommendedName>
        <fullName evidence="4">Centrosomal protein of 44 kDa</fullName>
    </recommendedName>
</protein>
<evidence type="ECO:0000256" key="5">
    <source>
        <dbReference type="ARBA" id="ARBA00022490"/>
    </source>
</evidence>
<dbReference type="PANTHER" id="PTHR31477:SF1">
    <property type="entry name" value="CENTROSOMAL PROTEIN OF 44 KDA"/>
    <property type="match status" value="1"/>
</dbReference>
<dbReference type="GO" id="GO:0007099">
    <property type="term" value="P:centriole replication"/>
    <property type="evidence" value="ECO:0007669"/>
    <property type="project" value="TreeGrafter"/>
</dbReference>
<comment type="function">
    <text evidence="8">Centriole-enriched microtubule-binding protein involved in centriole biogenesis. In collaboration with CEP295 and POC1B, is required for the centriole-to-centrosome conversion by ensuring the formation of bona fide centriole wall. Functions as a linker component that maintains centrosome cohesion. Associates with CROCC and regulates its stability and localization to the centrosome.</text>
</comment>
<evidence type="ECO:0000256" key="3">
    <source>
        <dbReference type="ARBA" id="ARBA00004647"/>
    </source>
</evidence>
<dbReference type="PANTHER" id="PTHR31477">
    <property type="entry name" value="CENTROSOMAL PROTEIN OF 44 KDA"/>
    <property type="match status" value="1"/>
</dbReference>
<gene>
    <name evidence="10" type="ORF">FSCOSCO3_A002537</name>
</gene>
<feature type="domain" description="Centrosomal CEP44" evidence="9">
    <location>
        <begin position="6"/>
        <end position="126"/>
    </location>
</feature>
<dbReference type="AlphaFoldDB" id="A0AAV1PVI3"/>
<comment type="caution">
    <text evidence="10">The sequence shown here is derived from an EMBL/GenBank/DDBJ whole genome shotgun (WGS) entry which is preliminary data.</text>
</comment>
<evidence type="ECO:0000256" key="2">
    <source>
        <dbReference type="ARBA" id="ARBA00004214"/>
    </source>
</evidence>
<evidence type="ECO:0000256" key="6">
    <source>
        <dbReference type="ARBA" id="ARBA00023054"/>
    </source>
</evidence>
<accession>A0AAV1PVI3</accession>
<keyword evidence="7" id="KW-0206">Cytoskeleton</keyword>
<comment type="subcellular location">
    <subcellularLocation>
        <location evidence="1">Cytoplasm</location>
        <location evidence="1">Cytoskeleton</location>
        <location evidence="1">Microtubule organizing center</location>
        <location evidence="1">Centrosome</location>
        <location evidence="1">Centriole</location>
    </subcellularLocation>
    <subcellularLocation>
        <location evidence="3">Cytoplasm</location>
        <location evidence="3">Cytoskeleton</location>
        <location evidence="3">Spindle pole</location>
    </subcellularLocation>
    <subcellularLocation>
        <location evidence="2">Midbody</location>
    </subcellularLocation>
</comment>
<dbReference type="GO" id="GO:0000922">
    <property type="term" value="C:spindle pole"/>
    <property type="evidence" value="ECO:0007669"/>
    <property type="project" value="UniProtKB-SubCell"/>
</dbReference>
<dbReference type="GO" id="GO:0005814">
    <property type="term" value="C:centriole"/>
    <property type="evidence" value="ECO:0007669"/>
    <property type="project" value="UniProtKB-SubCell"/>
</dbReference>
<sequence>MLSTGDVQGCLRKLETLLRVIKYPGDVDYSGLSKGDPSAFLPIVGFTLTSFSPPFAEQLVEAGLELTGKTDLRFTDTLYKVLRDIFHYKPILTKQQFLQWGFSQRKISVVCDIINLVLQRHNQMKKPRLRYHASHKDVRGQACPTLPDEDTVSDRPLVVNHIENPSVFPQSFHKDELSSHNVMDDSYLEVHTSSFVENGITELAGGEEDKDYALHSPEVEGRLSALEAQLGSIPFVLDRLSILEKRLEEHDRRSNKDENEVITISRRSWENVMSRVLLLETKLELSNTQSSVPPPCQSSTLSCSSSSMCDASKEDLTVRLARITNMMKSTSSLLKNTESTATQSK</sequence>
<proteinExistence type="predicted"/>
<keyword evidence="5" id="KW-0963">Cytoplasm</keyword>
<evidence type="ECO:0000256" key="4">
    <source>
        <dbReference type="ARBA" id="ARBA00014053"/>
    </source>
</evidence>
<keyword evidence="6" id="KW-0175">Coiled coil</keyword>
<dbReference type="GO" id="GO:0030496">
    <property type="term" value="C:midbody"/>
    <property type="evidence" value="ECO:0007669"/>
    <property type="project" value="UniProtKB-SubCell"/>
</dbReference>